<evidence type="ECO:0000256" key="1">
    <source>
        <dbReference type="ARBA" id="ARBA00022670"/>
    </source>
</evidence>
<dbReference type="SMART" id="SM00228">
    <property type="entry name" value="PDZ"/>
    <property type="match status" value="1"/>
</dbReference>
<dbReference type="PANTHER" id="PTHR43343">
    <property type="entry name" value="PEPTIDASE S12"/>
    <property type="match status" value="1"/>
</dbReference>
<dbReference type="SUPFAM" id="SSF50156">
    <property type="entry name" value="PDZ domain-like"/>
    <property type="match status" value="1"/>
</dbReference>
<dbReference type="PANTHER" id="PTHR43343:SF3">
    <property type="entry name" value="PROTEASE DO-LIKE 8, CHLOROPLASTIC"/>
    <property type="match status" value="1"/>
</dbReference>
<dbReference type="SUPFAM" id="SSF50494">
    <property type="entry name" value="Trypsin-like serine proteases"/>
    <property type="match status" value="1"/>
</dbReference>
<dbReference type="RefSeq" id="WP_073992878.1">
    <property type="nucleotide sequence ID" value="NZ_FQYT01000005.1"/>
</dbReference>
<organism evidence="5 6">
    <name type="scientific">Parasporobacterium paucivorans DSM 15970</name>
    <dbReference type="NCBI Taxonomy" id="1122934"/>
    <lineage>
        <taxon>Bacteria</taxon>
        <taxon>Bacillati</taxon>
        <taxon>Bacillota</taxon>
        <taxon>Clostridia</taxon>
        <taxon>Lachnospirales</taxon>
        <taxon>Lachnospiraceae</taxon>
        <taxon>Parasporobacterium</taxon>
    </lineage>
</organism>
<dbReference type="AlphaFoldDB" id="A0A1M6CVU1"/>
<keyword evidence="1 5" id="KW-0645">Protease</keyword>
<dbReference type="GO" id="GO:0006508">
    <property type="term" value="P:proteolysis"/>
    <property type="evidence" value="ECO:0007669"/>
    <property type="project" value="UniProtKB-KW"/>
</dbReference>
<evidence type="ECO:0000313" key="5">
    <source>
        <dbReference type="EMBL" id="SHI65079.1"/>
    </source>
</evidence>
<keyword evidence="6" id="KW-1185">Reference proteome</keyword>
<proteinExistence type="predicted"/>
<evidence type="ECO:0000259" key="4">
    <source>
        <dbReference type="SMART" id="SM00228"/>
    </source>
</evidence>
<feature type="transmembrane region" description="Helical" evidence="3">
    <location>
        <begin position="30"/>
        <end position="53"/>
    </location>
</feature>
<dbReference type="Gene3D" id="2.40.10.120">
    <property type="match status" value="1"/>
</dbReference>
<protein>
    <submittedName>
        <fullName evidence="5">Serine protease, S1-C subfamily, contains C-terminal PDZ domain</fullName>
    </submittedName>
</protein>
<dbReference type="Gene3D" id="2.30.42.10">
    <property type="match status" value="1"/>
</dbReference>
<evidence type="ECO:0000256" key="2">
    <source>
        <dbReference type="ARBA" id="ARBA00022801"/>
    </source>
</evidence>
<dbReference type="EMBL" id="FQYT01000005">
    <property type="protein sequence ID" value="SHI65079.1"/>
    <property type="molecule type" value="Genomic_DNA"/>
</dbReference>
<feature type="domain" description="PDZ" evidence="4">
    <location>
        <begin position="304"/>
        <end position="386"/>
    </location>
</feature>
<keyword evidence="3" id="KW-1133">Transmembrane helix</keyword>
<dbReference type="InterPro" id="IPR001478">
    <property type="entry name" value="PDZ"/>
</dbReference>
<evidence type="ECO:0000313" key="6">
    <source>
        <dbReference type="Proteomes" id="UP000184342"/>
    </source>
</evidence>
<gene>
    <name evidence="5" type="ORF">SAMN02745691_00603</name>
</gene>
<accession>A0A1M6CVU1</accession>
<dbReference type="InterPro" id="IPR009003">
    <property type="entry name" value="Peptidase_S1_PA"/>
</dbReference>
<keyword evidence="3" id="KW-0472">Membrane</keyword>
<sequence>MNNYEENKFNYVKETIVDKKKRKKQKMKKALLVIMALIILGSGTVLAIGQFFWDRPIDESTLSENETGEPLKVILDGSQGKNLGTDQYAKLKEIGEESGSYMVTVRAVVSDEDWIDSYMEGEGVTSGIIVSIGKEIRILTDYDTIQHADTIVVKFQNGDVVRARILGNDTNSGISFLTLDSDELKSDTRKRMTEAPIGEATASEPGTPAIIVGNPCGENVYMTLCLLTSTSGSVHTTDDSYGVLLTDAAAVGRENGFIINAEGRVIGMISPVAKKQDPGGVLAGLYISDIREIMDHLAEQEEMVFLGVNGQEITDEIRNLASREMPQGIYVKSTGINSPAFEVGIAGGDIIVRMDGKSVSTFQNYEDILGEKRPGDEIEVAIMRKVRDGYEEYRYTVILGKR</sequence>
<dbReference type="Proteomes" id="UP000184342">
    <property type="component" value="Unassembled WGS sequence"/>
</dbReference>
<dbReference type="Pfam" id="PF13180">
    <property type="entry name" value="PDZ_2"/>
    <property type="match status" value="1"/>
</dbReference>
<dbReference type="OrthoDB" id="1765023at2"/>
<dbReference type="STRING" id="1122934.SAMN02745691_00603"/>
<keyword evidence="3" id="KW-0812">Transmembrane</keyword>
<keyword evidence="2" id="KW-0378">Hydrolase</keyword>
<dbReference type="PRINTS" id="PR00834">
    <property type="entry name" value="PROTEASES2C"/>
</dbReference>
<dbReference type="Pfam" id="PF13365">
    <property type="entry name" value="Trypsin_2"/>
    <property type="match status" value="1"/>
</dbReference>
<dbReference type="InterPro" id="IPR036034">
    <property type="entry name" value="PDZ_sf"/>
</dbReference>
<dbReference type="InterPro" id="IPR051201">
    <property type="entry name" value="Chloro_Bact_Ser_Proteases"/>
</dbReference>
<name>A0A1M6CVU1_9FIRM</name>
<dbReference type="GO" id="GO:0004252">
    <property type="term" value="F:serine-type endopeptidase activity"/>
    <property type="evidence" value="ECO:0007669"/>
    <property type="project" value="InterPro"/>
</dbReference>
<reference evidence="5 6" key="1">
    <citation type="submission" date="2016-11" db="EMBL/GenBank/DDBJ databases">
        <authorList>
            <person name="Jaros S."/>
            <person name="Januszkiewicz K."/>
            <person name="Wedrychowicz H."/>
        </authorList>
    </citation>
    <scope>NUCLEOTIDE SEQUENCE [LARGE SCALE GENOMIC DNA]</scope>
    <source>
        <strain evidence="5 6">DSM 15970</strain>
    </source>
</reference>
<evidence type="ECO:0000256" key="3">
    <source>
        <dbReference type="SAM" id="Phobius"/>
    </source>
</evidence>
<dbReference type="InterPro" id="IPR001940">
    <property type="entry name" value="Peptidase_S1C"/>
</dbReference>